<evidence type="ECO:0000259" key="1">
    <source>
        <dbReference type="PROSITE" id="PS51819"/>
    </source>
</evidence>
<feature type="domain" description="VOC" evidence="1">
    <location>
        <begin position="138"/>
        <end position="256"/>
    </location>
</feature>
<dbReference type="InterPro" id="IPR052164">
    <property type="entry name" value="Anthracycline_SecMetBiosynth"/>
</dbReference>
<sequence length="259" mass="28102">MNDKHGDFIWYELLTGDAEGAKSFYGPLLGWEFARADMPDMEYHLITKDGVEVGGIMPLTAEMTAGGAQPMWAGYVAVDDVDKAAEQATAKGASVLMAPSDIPDVGRFAMIMDPQGVPIYLMTSEGAVSESFAKHEPREGHCAWNELVTADPAAAKAFYTDLFGWEKVDEMDMGEMGLYEMFSVNGYTLGAIMKKPDMMPFSAWVYYLRVPEIDAAAEYVTAHGGQVMTGPMEIPGGEFIINGMDPQGAFFALIGKKGS</sequence>
<dbReference type="InterPro" id="IPR037523">
    <property type="entry name" value="VOC_core"/>
</dbReference>
<dbReference type="EMBL" id="BMID01000001">
    <property type="protein sequence ID" value="GGA00988.1"/>
    <property type="molecule type" value="Genomic_DNA"/>
</dbReference>
<dbReference type="Proteomes" id="UP000603317">
    <property type="component" value="Unassembled WGS sequence"/>
</dbReference>
<evidence type="ECO:0000313" key="2">
    <source>
        <dbReference type="EMBL" id="GGA00988.1"/>
    </source>
</evidence>
<comment type="caution">
    <text evidence="2">The sequence shown here is derived from an EMBL/GenBank/DDBJ whole genome shotgun (WGS) entry which is preliminary data.</text>
</comment>
<dbReference type="CDD" id="cd07247">
    <property type="entry name" value="SgaA_N_like"/>
    <property type="match status" value="2"/>
</dbReference>
<reference evidence="3" key="1">
    <citation type="journal article" date="2019" name="Int. J. Syst. Evol. Microbiol.">
        <title>The Global Catalogue of Microorganisms (GCM) 10K type strain sequencing project: providing services to taxonomists for standard genome sequencing and annotation.</title>
        <authorList>
            <consortium name="The Broad Institute Genomics Platform"/>
            <consortium name="The Broad Institute Genome Sequencing Center for Infectious Disease"/>
            <person name="Wu L."/>
            <person name="Ma J."/>
        </authorList>
    </citation>
    <scope>NUCLEOTIDE SEQUENCE [LARGE SCALE GENOMIC DNA]</scope>
    <source>
        <strain evidence="3">CGMCC 1.15297</strain>
    </source>
</reference>
<dbReference type="PANTHER" id="PTHR33993:SF14">
    <property type="entry name" value="GB|AAF24581.1"/>
    <property type="match status" value="1"/>
</dbReference>
<dbReference type="Gene3D" id="3.10.180.10">
    <property type="entry name" value="2,3-Dihydroxybiphenyl 1,2-Dioxygenase, domain 1"/>
    <property type="match status" value="2"/>
</dbReference>
<proteinExistence type="predicted"/>
<dbReference type="SUPFAM" id="SSF54593">
    <property type="entry name" value="Glyoxalase/Bleomycin resistance protein/Dihydroxybiphenyl dioxygenase"/>
    <property type="match status" value="2"/>
</dbReference>
<dbReference type="InterPro" id="IPR004360">
    <property type="entry name" value="Glyas_Fos-R_dOase_dom"/>
</dbReference>
<feature type="domain" description="VOC" evidence="1">
    <location>
        <begin position="7"/>
        <end position="124"/>
    </location>
</feature>
<gene>
    <name evidence="2" type="ORF">GCM10010923_06990</name>
</gene>
<keyword evidence="3" id="KW-1185">Reference proteome</keyword>
<dbReference type="InterPro" id="IPR029068">
    <property type="entry name" value="Glyas_Bleomycin-R_OHBP_Dase"/>
</dbReference>
<evidence type="ECO:0000313" key="3">
    <source>
        <dbReference type="Proteomes" id="UP000603317"/>
    </source>
</evidence>
<protein>
    <submittedName>
        <fullName evidence="2">Glyoxalase</fullName>
    </submittedName>
</protein>
<accession>A0ABQ1F7J6</accession>
<dbReference type="RefSeq" id="WP_188641383.1">
    <property type="nucleotide sequence ID" value="NZ_BMID01000001.1"/>
</dbReference>
<name>A0ABQ1F7J6_9SPHN</name>
<dbReference type="PANTHER" id="PTHR33993">
    <property type="entry name" value="GLYOXALASE-RELATED"/>
    <property type="match status" value="1"/>
</dbReference>
<organism evidence="2 3">
    <name type="scientific">Blastomonas marina</name>
    <dbReference type="NCBI Taxonomy" id="1867408"/>
    <lineage>
        <taxon>Bacteria</taxon>
        <taxon>Pseudomonadati</taxon>
        <taxon>Pseudomonadota</taxon>
        <taxon>Alphaproteobacteria</taxon>
        <taxon>Sphingomonadales</taxon>
        <taxon>Sphingomonadaceae</taxon>
        <taxon>Blastomonas</taxon>
    </lineage>
</organism>
<dbReference type="PROSITE" id="PS51819">
    <property type="entry name" value="VOC"/>
    <property type="match status" value="2"/>
</dbReference>
<dbReference type="Pfam" id="PF00903">
    <property type="entry name" value="Glyoxalase"/>
    <property type="match status" value="2"/>
</dbReference>